<feature type="repeat" description="TPR" evidence="1">
    <location>
        <begin position="77"/>
        <end position="110"/>
    </location>
</feature>
<keyword evidence="1" id="KW-0802">TPR repeat</keyword>
<gene>
    <name evidence="3" type="ORF">TeGR_g9064</name>
</gene>
<feature type="region of interest" description="Disordered" evidence="2">
    <location>
        <begin position="1"/>
        <end position="60"/>
    </location>
</feature>
<organism evidence="3 4">
    <name type="scientific">Tetraparma gracilis</name>
    <dbReference type="NCBI Taxonomy" id="2962635"/>
    <lineage>
        <taxon>Eukaryota</taxon>
        <taxon>Sar</taxon>
        <taxon>Stramenopiles</taxon>
        <taxon>Ochrophyta</taxon>
        <taxon>Bolidophyceae</taxon>
        <taxon>Parmales</taxon>
        <taxon>Triparmaceae</taxon>
        <taxon>Tetraparma</taxon>
    </lineage>
</organism>
<dbReference type="EMBL" id="BRYB01004040">
    <property type="protein sequence ID" value="GMI24732.1"/>
    <property type="molecule type" value="Genomic_DNA"/>
</dbReference>
<evidence type="ECO:0000313" key="4">
    <source>
        <dbReference type="Proteomes" id="UP001165060"/>
    </source>
</evidence>
<dbReference type="InterPro" id="IPR011990">
    <property type="entry name" value="TPR-like_helical_dom_sf"/>
</dbReference>
<sequence length="155" mass="16695">MPAYANPHKPAKKKPSTPASAPGKPPPSSAPGTQSADDDKWGHSEATRLGMEASRGSGTSADAMGYFKIAFDMNKNTFTAMNLGVAYMRANKLDEAVEMFNTSKELDKRGENKDLAENIEAIKQHLNYRTKQRNAAKHKQDKTAAVNAILAGGSD</sequence>
<accession>A0ABQ6MF96</accession>
<dbReference type="SUPFAM" id="SSF48452">
    <property type="entry name" value="TPR-like"/>
    <property type="match status" value="1"/>
</dbReference>
<dbReference type="Gene3D" id="1.25.40.10">
    <property type="entry name" value="Tetratricopeptide repeat domain"/>
    <property type="match status" value="1"/>
</dbReference>
<dbReference type="Proteomes" id="UP001165060">
    <property type="component" value="Unassembled WGS sequence"/>
</dbReference>
<name>A0ABQ6MF96_9STRA</name>
<evidence type="ECO:0000313" key="3">
    <source>
        <dbReference type="EMBL" id="GMI24732.1"/>
    </source>
</evidence>
<dbReference type="InterPro" id="IPR019734">
    <property type="entry name" value="TPR_rpt"/>
</dbReference>
<feature type="compositionally biased region" description="Basic and acidic residues" evidence="2">
    <location>
        <begin position="37"/>
        <end position="46"/>
    </location>
</feature>
<evidence type="ECO:0000256" key="1">
    <source>
        <dbReference type="PROSITE-ProRule" id="PRU00339"/>
    </source>
</evidence>
<protein>
    <recommendedName>
        <fullName evidence="5">Tetratricopeptide repeat protein</fullName>
    </recommendedName>
</protein>
<proteinExistence type="predicted"/>
<dbReference type="PROSITE" id="PS50005">
    <property type="entry name" value="TPR"/>
    <property type="match status" value="1"/>
</dbReference>
<keyword evidence="4" id="KW-1185">Reference proteome</keyword>
<evidence type="ECO:0000256" key="2">
    <source>
        <dbReference type="SAM" id="MobiDB-lite"/>
    </source>
</evidence>
<evidence type="ECO:0008006" key="5">
    <source>
        <dbReference type="Google" id="ProtNLM"/>
    </source>
</evidence>
<comment type="caution">
    <text evidence="3">The sequence shown here is derived from an EMBL/GenBank/DDBJ whole genome shotgun (WGS) entry which is preliminary data.</text>
</comment>
<reference evidence="3 4" key="1">
    <citation type="journal article" date="2023" name="Commun. Biol.">
        <title>Genome analysis of Parmales, the sister group of diatoms, reveals the evolutionary specialization of diatoms from phago-mixotrophs to photoautotrophs.</title>
        <authorList>
            <person name="Ban H."/>
            <person name="Sato S."/>
            <person name="Yoshikawa S."/>
            <person name="Yamada K."/>
            <person name="Nakamura Y."/>
            <person name="Ichinomiya M."/>
            <person name="Sato N."/>
            <person name="Blanc-Mathieu R."/>
            <person name="Endo H."/>
            <person name="Kuwata A."/>
            <person name="Ogata H."/>
        </authorList>
    </citation>
    <scope>NUCLEOTIDE SEQUENCE [LARGE SCALE GENOMIC DNA]</scope>
</reference>